<dbReference type="EMBL" id="AHFL01000061">
    <property type="protein sequence ID" value="EOO61621.1"/>
    <property type="molecule type" value="Genomic_DNA"/>
</dbReference>
<accession>A0A9W5V5Y9</accession>
<proteinExistence type="predicted"/>
<evidence type="ECO:0000313" key="1">
    <source>
        <dbReference type="EMBL" id="EOO61621.1"/>
    </source>
</evidence>
<name>A0A9W5V5Y9_BACCE</name>
<gene>
    <name evidence="1" type="ORF">IKE_05843</name>
</gene>
<dbReference type="AlphaFoldDB" id="A0A9W5V5Y9"/>
<sequence length="81" mass="9265">MTTINGSRKFTIPKSVIAEKNKINSSLSALGKDLELNYNPFKADTTSAGYNKSNLTKVCRRIYETLLNWKRKVQQKKRTVN</sequence>
<organism evidence="1 2">
    <name type="scientific">Bacillus cereus VD196</name>
    <dbReference type="NCBI Taxonomy" id="1053243"/>
    <lineage>
        <taxon>Bacteria</taxon>
        <taxon>Bacillati</taxon>
        <taxon>Bacillota</taxon>
        <taxon>Bacilli</taxon>
        <taxon>Bacillales</taxon>
        <taxon>Bacillaceae</taxon>
        <taxon>Bacillus</taxon>
        <taxon>Bacillus cereus group</taxon>
    </lineage>
</organism>
<comment type="caution">
    <text evidence="1">The sequence shown here is derived from an EMBL/GenBank/DDBJ whole genome shotgun (WGS) entry which is preliminary data.</text>
</comment>
<dbReference type="RefSeq" id="WP_000207768.1">
    <property type="nucleotide sequence ID" value="NZ_KB976270.1"/>
</dbReference>
<evidence type="ECO:0000313" key="2">
    <source>
        <dbReference type="Proteomes" id="UP000014023"/>
    </source>
</evidence>
<dbReference type="Proteomes" id="UP000014023">
    <property type="component" value="Unassembled WGS sequence"/>
</dbReference>
<protein>
    <submittedName>
        <fullName evidence="1">Uncharacterized protein</fullName>
    </submittedName>
</protein>
<reference evidence="1 2" key="1">
    <citation type="submission" date="2012-12" db="EMBL/GenBank/DDBJ databases">
        <title>The Genome Sequence of Bacillus cereus VD196.</title>
        <authorList>
            <consortium name="The Broad Institute Genome Sequencing Platform"/>
            <consortium name="The Broad Institute Genome Sequencing Center for Infectious Disease"/>
            <person name="Feldgarden M."/>
            <person name="Van der Auwera G.A."/>
            <person name="Mahillon J."/>
            <person name="Duprez V."/>
            <person name="Timmery S."/>
            <person name="Mattelet C."/>
            <person name="Dierick K."/>
            <person name="Sun M."/>
            <person name="Yu Z."/>
            <person name="Zhu L."/>
            <person name="Hu X."/>
            <person name="Shank E.B."/>
            <person name="Swiecicka I."/>
            <person name="Hansen B.M."/>
            <person name="Andrup L."/>
            <person name="Walker B."/>
            <person name="Young S.K."/>
            <person name="Zeng Q."/>
            <person name="Gargeya S."/>
            <person name="Fitzgerald M."/>
            <person name="Haas B."/>
            <person name="Abouelleil A."/>
            <person name="Alvarado L."/>
            <person name="Arachchi H.M."/>
            <person name="Berlin A.M."/>
            <person name="Chapman S.B."/>
            <person name="Dewar J."/>
            <person name="Goldberg J."/>
            <person name="Griggs A."/>
            <person name="Gujja S."/>
            <person name="Hansen M."/>
            <person name="Howarth C."/>
            <person name="Imamovic A."/>
            <person name="Larimer J."/>
            <person name="McCowan C."/>
            <person name="Murphy C."/>
            <person name="Neiman D."/>
            <person name="Pearson M."/>
            <person name="Priest M."/>
            <person name="Roberts A."/>
            <person name="Saif S."/>
            <person name="Shea T."/>
            <person name="Sisk P."/>
            <person name="Sykes S."/>
            <person name="Wortman J."/>
            <person name="Nusbaum C."/>
            <person name="Birren B."/>
        </authorList>
    </citation>
    <scope>NUCLEOTIDE SEQUENCE [LARGE SCALE GENOMIC DNA]</scope>
    <source>
        <strain evidence="1 2">VD196</strain>
    </source>
</reference>